<keyword evidence="2" id="KW-1185">Reference proteome</keyword>
<dbReference type="EMBL" id="CAJJDN010000005">
    <property type="protein sequence ID" value="CAD8051502.1"/>
    <property type="molecule type" value="Genomic_DNA"/>
</dbReference>
<protein>
    <submittedName>
        <fullName evidence="1">Uncharacterized protein</fullName>
    </submittedName>
</protein>
<evidence type="ECO:0000313" key="1">
    <source>
        <dbReference type="EMBL" id="CAD8051502.1"/>
    </source>
</evidence>
<name>A0A8S1KFL1_9CILI</name>
<accession>A0A8S1KFL1</accession>
<organism evidence="1 2">
    <name type="scientific">Paramecium sonneborni</name>
    <dbReference type="NCBI Taxonomy" id="65129"/>
    <lineage>
        <taxon>Eukaryota</taxon>
        <taxon>Sar</taxon>
        <taxon>Alveolata</taxon>
        <taxon>Ciliophora</taxon>
        <taxon>Intramacronucleata</taxon>
        <taxon>Oligohymenophorea</taxon>
        <taxon>Peniculida</taxon>
        <taxon>Parameciidae</taxon>
        <taxon>Paramecium</taxon>
    </lineage>
</organism>
<sequence length="66" mass="8101">MSLNRIQEKAQQFTFGSEQFTISNIPNFLMIPNYHLLIKFRGLIYNYLFNIKMIYEYVRKENYLQN</sequence>
<dbReference type="AlphaFoldDB" id="A0A8S1KFL1"/>
<gene>
    <name evidence="1" type="ORF">PSON_ATCC_30995.1.T0050607</name>
</gene>
<comment type="caution">
    <text evidence="1">The sequence shown here is derived from an EMBL/GenBank/DDBJ whole genome shotgun (WGS) entry which is preliminary data.</text>
</comment>
<proteinExistence type="predicted"/>
<evidence type="ECO:0000313" key="2">
    <source>
        <dbReference type="Proteomes" id="UP000692954"/>
    </source>
</evidence>
<dbReference type="Proteomes" id="UP000692954">
    <property type="component" value="Unassembled WGS sequence"/>
</dbReference>
<reference evidence="1" key="1">
    <citation type="submission" date="2021-01" db="EMBL/GenBank/DDBJ databases">
        <authorList>
            <consortium name="Genoscope - CEA"/>
            <person name="William W."/>
        </authorList>
    </citation>
    <scope>NUCLEOTIDE SEQUENCE</scope>
</reference>